<feature type="region of interest" description="Disordered" evidence="1">
    <location>
        <begin position="38"/>
        <end position="94"/>
    </location>
</feature>
<feature type="compositionally biased region" description="Low complexity" evidence="1">
    <location>
        <begin position="340"/>
        <end position="349"/>
    </location>
</feature>
<comment type="caution">
    <text evidence="2">The sequence shown here is derived from an EMBL/GenBank/DDBJ whole genome shotgun (WGS) entry which is preliminary data.</text>
</comment>
<organism evidence="2 3">
    <name type="scientific">Clarias magur</name>
    <name type="common">Asian catfish</name>
    <name type="synonym">Macropteronotus magur</name>
    <dbReference type="NCBI Taxonomy" id="1594786"/>
    <lineage>
        <taxon>Eukaryota</taxon>
        <taxon>Metazoa</taxon>
        <taxon>Chordata</taxon>
        <taxon>Craniata</taxon>
        <taxon>Vertebrata</taxon>
        <taxon>Euteleostomi</taxon>
        <taxon>Actinopterygii</taxon>
        <taxon>Neopterygii</taxon>
        <taxon>Teleostei</taxon>
        <taxon>Ostariophysi</taxon>
        <taxon>Siluriformes</taxon>
        <taxon>Clariidae</taxon>
        <taxon>Clarias</taxon>
    </lineage>
</organism>
<feature type="compositionally biased region" description="Basic residues" evidence="1">
    <location>
        <begin position="1"/>
        <end position="10"/>
    </location>
</feature>
<sequence length="527" mass="59447">KLTMRGNKRRSLPDKQIAPNMSNSHMKVMMKSCNTGISAPSHSSVHSNNKTQEHYRVSQKTKRLKTIKQRNLIRGQNSNRSNQHGQQYKRGRKDVKCQDCQSSCSLNLSRKEKPVAKPFHSQKPSLITEGRLTSIRGLFSHEVRSVNIERLVKEKKHQKQEGQPTASHSPSCLIPHPTPPAVVSETSEEGISACASKDQGLMPIEQTDCIQTNLEDIVPPTIPSRDGTHNCAQIHRATPKTSRSGSPLDHKYITEAVILSSSENELFHKSLTTSIGPCNHEVIPKKKIRHDQKQTNKAAAVYVKHDFVNPKRLDTPVGSEFFKVDSPQFLNAQLDAPSPASFMFSSPTPDSKRSALGDESQHRNPVFSSKEEAVSRLASGLCHSLDSFPLQRCRPLLTECRKVLLHQLQERHGSQLQHSLRRLHSHISADGPRSSSDPTEQVWPSSEQNYLGNKQMYSIFTRKHEFDQQSETAEFQTDNGSQNHCLQEGFCENVNVGSASKRQRELTWETHSPQDFFRKLRRPCQDT</sequence>
<reference evidence="2" key="1">
    <citation type="submission" date="2020-07" db="EMBL/GenBank/DDBJ databases">
        <title>Clarias magur genome sequencing, assembly and annotation.</title>
        <authorList>
            <person name="Kushwaha B."/>
            <person name="Kumar R."/>
            <person name="Das P."/>
            <person name="Joshi C.G."/>
            <person name="Kumar D."/>
            <person name="Nagpure N.S."/>
            <person name="Pandey M."/>
            <person name="Agarwal S."/>
            <person name="Srivastava S."/>
            <person name="Singh M."/>
            <person name="Sahoo L."/>
            <person name="Jayasankar P."/>
            <person name="Meher P.K."/>
            <person name="Koringa P.G."/>
            <person name="Iquebal M.A."/>
            <person name="Das S.P."/>
            <person name="Bit A."/>
            <person name="Patnaik S."/>
            <person name="Patel N."/>
            <person name="Shah T.M."/>
            <person name="Hinsu A."/>
            <person name="Jena J.K."/>
        </authorList>
    </citation>
    <scope>NUCLEOTIDE SEQUENCE</scope>
    <source>
        <strain evidence="2">CIFAMagur01</strain>
        <tissue evidence="2">Testis</tissue>
    </source>
</reference>
<feature type="non-terminal residue" evidence="2">
    <location>
        <position position="527"/>
    </location>
</feature>
<feature type="region of interest" description="Disordered" evidence="1">
    <location>
        <begin position="153"/>
        <end position="184"/>
    </location>
</feature>
<dbReference type="AlphaFoldDB" id="A0A8J4TV74"/>
<evidence type="ECO:0000313" key="3">
    <source>
        <dbReference type="Proteomes" id="UP000727407"/>
    </source>
</evidence>
<feature type="compositionally biased region" description="Polar residues" evidence="1">
    <location>
        <begin position="161"/>
        <end position="170"/>
    </location>
</feature>
<feature type="compositionally biased region" description="Basic residues" evidence="1">
    <location>
        <begin position="57"/>
        <end position="68"/>
    </location>
</feature>
<keyword evidence="3" id="KW-1185">Reference proteome</keyword>
<dbReference type="EMBL" id="QNUK01000056">
    <property type="protein sequence ID" value="KAF5904436.1"/>
    <property type="molecule type" value="Genomic_DNA"/>
</dbReference>
<feature type="non-terminal residue" evidence="2">
    <location>
        <position position="1"/>
    </location>
</feature>
<feature type="compositionally biased region" description="Basic and acidic residues" evidence="1">
    <location>
        <begin position="350"/>
        <end position="362"/>
    </location>
</feature>
<name>A0A8J4TV74_CLAMG</name>
<evidence type="ECO:0000256" key="1">
    <source>
        <dbReference type="SAM" id="MobiDB-lite"/>
    </source>
</evidence>
<evidence type="ECO:0000313" key="2">
    <source>
        <dbReference type="EMBL" id="KAF5904436.1"/>
    </source>
</evidence>
<protein>
    <submittedName>
        <fullName evidence="2">Proline-rich protein 19</fullName>
    </submittedName>
</protein>
<feature type="region of interest" description="Disordered" evidence="1">
    <location>
        <begin position="340"/>
        <end position="368"/>
    </location>
</feature>
<feature type="compositionally biased region" description="Polar residues" evidence="1">
    <location>
        <begin position="74"/>
        <end position="86"/>
    </location>
</feature>
<proteinExistence type="predicted"/>
<dbReference type="Proteomes" id="UP000727407">
    <property type="component" value="Unassembled WGS sequence"/>
</dbReference>
<gene>
    <name evidence="2" type="ORF">DAT39_005794</name>
</gene>
<accession>A0A8J4TV74</accession>
<feature type="compositionally biased region" description="Polar residues" evidence="1">
    <location>
        <begin position="38"/>
        <end position="50"/>
    </location>
</feature>
<feature type="region of interest" description="Disordered" evidence="1">
    <location>
        <begin position="1"/>
        <end position="22"/>
    </location>
</feature>
<dbReference type="OrthoDB" id="8947257at2759"/>